<keyword evidence="2" id="KW-0813">Transport</keyword>
<feature type="domain" description="Cation/H+ exchanger transmembrane" evidence="9">
    <location>
        <begin position="11"/>
        <end position="386"/>
    </location>
</feature>
<keyword evidence="6" id="KW-0406">Ion transport</keyword>
<feature type="transmembrane region" description="Helical" evidence="8">
    <location>
        <begin position="114"/>
        <end position="132"/>
    </location>
</feature>
<feature type="transmembrane region" description="Helical" evidence="8">
    <location>
        <begin position="86"/>
        <end position="108"/>
    </location>
</feature>
<evidence type="ECO:0000256" key="3">
    <source>
        <dbReference type="ARBA" id="ARBA00022449"/>
    </source>
</evidence>
<keyword evidence="3" id="KW-0050">Antiport</keyword>
<feature type="transmembrane region" description="Helical" evidence="8">
    <location>
        <begin position="6"/>
        <end position="23"/>
    </location>
</feature>
<dbReference type="STRING" id="571298.SAMN04488026_100779"/>
<evidence type="ECO:0000256" key="6">
    <source>
        <dbReference type="ARBA" id="ARBA00023065"/>
    </source>
</evidence>
<evidence type="ECO:0000259" key="9">
    <source>
        <dbReference type="Pfam" id="PF00999"/>
    </source>
</evidence>
<dbReference type="PANTHER" id="PTHR32507">
    <property type="entry name" value="NA(+)/H(+) ANTIPORTER 1"/>
    <property type="match status" value="1"/>
</dbReference>
<evidence type="ECO:0000256" key="2">
    <source>
        <dbReference type="ARBA" id="ARBA00022448"/>
    </source>
</evidence>
<feature type="transmembrane region" description="Helical" evidence="8">
    <location>
        <begin position="221"/>
        <end position="239"/>
    </location>
</feature>
<evidence type="ECO:0000256" key="4">
    <source>
        <dbReference type="ARBA" id="ARBA00022692"/>
    </source>
</evidence>
<keyword evidence="5 8" id="KW-1133">Transmembrane helix</keyword>
<feature type="transmembrane region" description="Helical" evidence="8">
    <location>
        <begin position="184"/>
        <end position="209"/>
    </location>
</feature>
<proteinExistence type="predicted"/>
<feature type="transmembrane region" description="Helical" evidence="8">
    <location>
        <begin position="335"/>
        <end position="354"/>
    </location>
</feature>
<evidence type="ECO:0000313" key="10">
    <source>
        <dbReference type="EMBL" id="SDI80247.1"/>
    </source>
</evidence>
<evidence type="ECO:0000256" key="8">
    <source>
        <dbReference type="SAM" id="Phobius"/>
    </source>
</evidence>
<feature type="transmembrane region" description="Helical" evidence="8">
    <location>
        <begin position="245"/>
        <end position="265"/>
    </location>
</feature>
<evidence type="ECO:0000313" key="11">
    <source>
        <dbReference type="Proteomes" id="UP000199382"/>
    </source>
</evidence>
<protein>
    <submittedName>
        <fullName evidence="10">Sodium/proton antiporter, CPA1 family</fullName>
    </submittedName>
</protein>
<reference evidence="10 11" key="1">
    <citation type="submission" date="2016-10" db="EMBL/GenBank/DDBJ databases">
        <authorList>
            <person name="de Groot N.N."/>
        </authorList>
    </citation>
    <scope>NUCLEOTIDE SEQUENCE [LARGE SCALE GENOMIC DNA]</scope>
    <source>
        <strain evidence="10 11">DSM 25294</strain>
    </source>
</reference>
<keyword evidence="7 8" id="KW-0472">Membrane</keyword>
<gene>
    <name evidence="10" type="ORF">SAMN04488026_100779</name>
</gene>
<evidence type="ECO:0000256" key="5">
    <source>
        <dbReference type="ARBA" id="ARBA00022989"/>
    </source>
</evidence>
<dbReference type="AlphaFoldDB" id="A0A1G8NJG1"/>
<feature type="transmembrane region" description="Helical" evidence="8">
    <location>
        <begin position="302"/>
        <end position="323"/>
    </location>
</feature>
<dbReference type="PANTHER" id="PTHR32507:SF8">
    <property type="entry name" value="CNH1P"/>
    <property type="match status" value="1"/>
</dbReference>
<feature type="transmembrane region" description="Helical" evidence="8">
    <location>
        <begin position="54"/>
        <end position="74"/>
    </location>
</feature>
<dbReference type="GO" id="GO:1902600">
    <property type="term" value="P:proton transmembrane transport"/>
    <property type="evidence" value="ECO:0007669"/>
    <property type="project" value="InterPro"/>
</dbReference>
<dbReference type="OrthoDB" id="9810860at2"/>
<feature type="transmembrane region" description="Helical" evidence="8">
    <location>
        <begin position="153"/>
        <end position="172"/>
    </location>
</feature>
<keyword evidence="11" id="KW-1185">Reference proteome</keyword>
<dbReference type="Pfam" id="PF00999">
    <property type="entry name" value="Na_H_Exchanger"/>
    <property type="match status" value="1"/>
</dbReference>
<dbReference type="InterPro" id="IPR006153">
    <property type="entry name" value="Cation/H_exchanger_TM"/>
</dbReference>
<dbReference type="RefSeq" id="WP_093151032.1">
    <property type="nucleotide sequence ID" value="NZ_FNEK01000007.1"/>
</dbReference>
<dbReference type="GO" id="GO:0005886">
    <property type="term" value="C:plasma membrane"/>
    <property type="evidence" value="ECO:0007669"/>
    <property type="project" value="UniProtKB-SubCell"/>
</dbReference>
<accession>A0A1G8NJG1</accession>
<organism evidence="10 11">
    <name type="scientific">Aliiruegeria lutimaris</name>
    <dbReference type="NCBI Taxonomy" id="571298"/>
    <lineage>
        <taxon>Bacteria</taxon>
        <taxon>Pseudomonadati</taxon>
        <taxon>Pseudomonadota</taxon>
        <taxon>Alphaproteobacteria</taxon>
        <taxon>Rhodobacterales</taxon>
        <taxon>Roseobacteraceae</taxon>
        <taxon>Aliiruegeria</taxon>
    </lineage>
</organism>
<comment type="subcellular location">
    <subcellularLocation>
        <location evidence="1">Cell membrane</location>
        <topology evidence="1">Multi-pass membrane protein</topology>
    </subcellularLocation>
</comment>
<feature type="transmembrane region" description="Helical" evidence="8">
    <location>
        <begin position="366"/>
        <end position="389"/>
    </location>
</feature>
<keyword evidence="4 8" id="KW-0812">Transmembrane</keyword>
<feature type="transmembrane region" description="Helical" evidence="8">
    <location>
        <begin position="277"/>
        <end position="296"/>
    </location>
</feature>
<evidence type="ECO:0000256" key="1">
    <source>
        <dbReference type="ARBA" id="ARBA00004651"/>
    </source>
</evidence>
<feature type="transmembrane region" description="Helical" evidence="8">
    <location>
        <begin position="30"/>
        <end position="48"/>
    </location>
</feature>
<evidence type="ECO:0000256" key="7">
    <source>
        <dbReference type="ARBA" id="ARBA00023136"/>
    </source>
</evidence>
<name>A0A1G8NJG1_9RHOB</name>
<dbReference type="EMBL" id="FNEK01000007">
    <property type="protein sequence ID" value="SDI80247.1"/>
    <property type="molecule type" value="Genomic_DNA"/>
</dbReference>
<dbReference type="GO" id="GO:0015297">
    <property type="term" value="F:antiporter activity"/>
    <property type="evidence" value="ECO:0007669"/>
    <property type="project" value="UniProtKB-KW"/>
</dbReference>
<sequence>MHFQVLGIAVVILLYCYFSAAISRRGITMPMIFLSLGVVFGMSGMHLTHDSATIFHNLAEMTLALLLFADATLLDRNAVERIGQRAGRMLLIGLPIAIGLGALANWLLLPGWPLWEIFLLAALLAPTDAALGQSIQSNERIPEIIRDTLNAESGLNDGLALPFVIFFAGLAVSANDPELGDGSLLRLVAVQIGLGALVGILGGAAAGLLRNFSVERNLIDHGLTKVAVLALVGVIYFAAEHAGGNSFVAVFVSGIAYANMAKGTVSHAREFIEGDGQFLAILSFFFIGALFAPVALENITLAGIAVIAVSLFVVRPVVIWLSLVGTDTTPNERLFYGWFGPRGLATALFAVFVIMDFEHLQRSNPILVTAIAAVLISAFLHGLSAKYAVQIFRLDSADKDS</sequence>
<dbReference type="Proteomes" id="UP000199382">
    <property type="component" value="Unassembled WGS sequence"/>
</dbReference>